<evidence type="ECO:0000256" key="3">
    <source>
        <dbReference type="ARBA" id="ARBA00022833"/>
    </source>
</evidence>
<protein>
    <recommendedName>
        <fullName evidence="4">PHD-type domain-containing protein</fullName>
    </recommendedName>
</protein>
<proteinExistence type="predicted"/>
<feature type="non-terminal residue" evidence="5">
    <location>
        <position position="1"/>
    </location>
</feature>
<reference evidence="5" key="1">
    <citation type="submission" date="2021-06" db="EMBL/GenBank/DDBJ databases">
        <authorList>
            <person name="Hodson N. C."/>
            <person name="Mongue J. A."/>
            <person name="Jaron S. K."/>
        </authorList>
    </citation>
    <scope>NUCLEOTIDE SEQUENCE</scope>
</reference>
<organism evidence="5 6">
    <name type="scientific">Allacma fusca</name>
    <dbReference type="NCBI Taxonomy" id="39272"/>
    <lineage>
        <taxon>Eukaryota</taxon>
        <taxon>Metazoa</taxon>
        <taxon>Ecdysozoa</taxon>
        <taxon>Arthropoda</taxon>
        <taxon>Hexapoda</taxon>
        <taxon>Collembola</taxon>
        <taxon>Symphypleona</taxon>
        <taxon>Sminthuridae</taxon>
        <taxon>Allacma</taxon>
    </lineage>
</organism>
<evidence type="ECO:0000313" key="6">
    <source>
        <dbReference type="Proteomes" id="UP000708208"/>
    </source>
</evidence>
<feature type="domain" description="PHD-type" evidence="4">
    <location>
        <begin position="7"/>
        <end position="53"/>
    </location>
</feature>
<accession>A0A8J2K797</accession>
<evidence type="ECO:0000259" key="4">
    <source>
        <dbReference type="Pfam" id="PF00628"/>
    </source>
</evidence>
<dbReference type="GO" id="GO:0008270">
    <property type="term" value="F:zinc ion binding"/>
    <property type="evidence" value="ECO:0007669"/>
    <property type="project" value="UniProtKB-KW"/>
</dbReference>
<keyword evidence="2" id="KW-0863">Zinc-finger</keyword>
<keyword evidence="1" id="KW-0479">Metal-binding</keyword>
<evidence type="ECO:0000256" key="2">
    <source>
        <dbReference type="ARBA" id="ARBA00022771"/>
    </source>
</evidence>
<dbReference type="Pfam" id="PF00628">
    <property type="entry name" value="PHD"/>
    <property type="match status" value="1"/>
</dbReference>
<keyword evidence="6" id="KW-1185">Reference proteome</keyword>
<gene>
    <name evidence="5" type="ORF">AFUS01_LOCUS19576</name>
</gene>
<evidence type="ECO:0000256" key="1">
    <source>
        <dbReference type="ARBA" id="ARBA00022723"/>
    </source>
</evidence>
<dbReference type="AlphaFoldDB" id="A0A8J2K797"/>
<dbReference type="InterPro" id="IPR019787">
    <property type="entry name" value="Znf_PHD-finger"/>
</dbReference>
<evidence type="ECO:0000313" key="5">
    <source>
        <dbReference type="EMBL" id="CAG7730963.1"/>
    </source>
</evidence>
<name>A0A8J2K797_9HEXA</name>
<dbReference type="Proteomes" id="UP000708208">
    <property type="component" value="Unassembled WGS sequence"/>
</dbReference>
<sequence>TRGQKHCICRRRFTDYDPAMVECTGYHEWCHGNCANVDVDAAGEDSSWLCSRCHGVPVKNMPTMWQGSVSFVRRPVDVSSIPCESTRRVAVTTLCTDSMHTDQKKTAPHDSDAV</sequence>
<comment type="caution">
    <text evidence="5">The sequence shown here is derived from an EMBL/GenBank/DDBJ whole genome shotgun (WGS) entry which is preliminary data.</text>
</comment>
<keyword evidence="3" id="KW-0862">Zinc</keyword>
<dbReference type="EMBL" id="CAJVCH010203564">
    <property type="protein sequence ID" value="CAG7730963.1"/>
    <property type="molecule type" value="Genomic_DNA"/>
</dbReference>